<dbReference type="RefSeq" id="WP_212642498.1">
    <property type="nucleotide sequence ID" value="NZ_CP074132.1"/>
</dbReference>
<gene>
    <name evidence="1" type="ORF">KGD83_03555</name>
</gene>
<evidence type="ECO:0000313" key="1">
    <source>
        <dbReference type="EMBL" id="QUX29665.1"/>
    </source>
</evidence>
<dbReference type="Proteomes" id="UP000678016">
    <property type="component" value="Chromosome"/>
</dbReference>
<dbReference type="EMBL" id="CP074132">
    <property type="protein sequence ID" value="QUX29665.1"/>
    <property type="molecule type" value="Genomic_DNA"/>
</dbReference>
<keyword evidence="2" id="KW-1185">Reference proteome</keyword>
<proteinExistence type="predicted"/>
<accession>A0ABX8C6Z9</accession>
<evidence type="ECO:0008006" key="3">
    <source>
        <dbReference type="Google" id="ProtNLM"/>
    </source>
</evidence>
<name>A0ABX8C6Z9_9ACTN</name>
<reference evidence="2" key="1">
    <citation type="submission" date="2021-05" db="EMBL/GenBank/DDBJ databases">
        <title>Direct Submission.</title>
        <authorList>
            <person name="Li K."/>
            <person name="Gao J."/>
        </authorList>
    </citation>
    <scope>NUCLEOTIDE SEQUENCE [LARGE SCALE GENOMIC DNA]</scope>
    <source>
        <strain evidence="2">HDS12</strain>
    </source>
</reference>
<sequence length="240" mass="26913">MTTEPLNRAEREFQLLDLDVAGLAAQLVPATETPPTTLVELRAALLNRTTDRRSRDDVWRSLVVRAQDREEWMVAAIGFAMPALRTCARGLCRGLDPRTVEEVEEELLAGFVHAVREADTAWHRLHWALRCRAQRAGLRARTAALRQPLLMAEPPVTAVVPTGTPDMVLCRAARHDVITPDEAEIIGRTRLEGVSLATVARERGVPYWRLAKRRARAEERLAEAIRARQLADRDDLLLVA</sequence>
<evidence type="ECO:0000313" key="2">
    <source>
        <dbReference type="Proteomes" id="UP000678016"/>
    </source>
</evidence>
<protein>
    <recommendedName>
        <fullName evidence="3">Sigma-70 family RNA polymerase sigma factor</fullName>
    </recommendedName>
</protein>
<organism evidence="1 2">
    <name type="scientific">Nocardiopsis akebiae</name>
    <dbReference type="NCBI Taxonomy" id="2831968"/>
    <lineage>
        <taxon>Bacteria</taxon>
        <taxon>Bacillati</taxon>
        <taxon>Actinomycetota</taxon>
        <taxon>Actinomycetes</taxon>
        <taxon>Streptosporangiales</taxon>
        <taxon>Nocardiopsidaceae</taxon>
        <taxon>Nocardiopsis</taxon>
    </lineage>
</organism>